<reference evidence="3 4" key="1">
    <citation type="submission" date="2018-10" db="EMBL/GenBank/DDBJ databases">
        <title>Complete genome sequence of Malassezia restricta CBS 7877.</title>
        <authorList>
            <person name="Morand S.C."/>
            <person name="Bertignac M."/>
            <person name="Iltis A."/>
            <person name="Kolder I."/>
            <person name="Pirovano W."/>
            <person name="Jourdain R."/>
            <person name="Clavaud C."/>
        </authorList>
    </citation>
    <scope>NUCLEOTIDE SEQUENCE [LARGE SCALE GENOMIC DNA]</scope>
    <source>
        <strain evidence="3 4">CBS 7877</strain>
    </source>
</reference>
<keyword evidence="4" id="KW-1185">Reference proteome</keyword>
<organism evidence="3 4">
    <name type="scientific">Malassezia restricta (strain ATCC 96810 / NBRC 103918 / CBS 7877)</name>
    <name type="common">Seborrheic dermatitis infection agent</name>
    <dbReference type="NCBI Taxonomy" id="425264"/>
    <lineage>
        <taxon>Eukaryota</taxon>
        <taxon>Fungi</taxon>
        <taxon>Dikarya</taxon>
        <taxon>Basidiomycota</taxon>
        <taxon>Ustilaginomycotina</taxon>
        <taxon>Malasseziomycetes</taxon>
        <taxon>Malasseziales</taxon>
        <taxon>Malasseziaceae</taxon>
        <taxon>Malassezia</taxon>
    </lineage>
</organism>
<gene>
    <name evidence="3" type="primary">Cops6</name>
    <name evidence="3" type="ORF">DNF11_1373</name>
</gene>
<dbReference type="Gene3D" id="3.40.140.10">
    <property type="entry name" value="Cytidine Deaminase, domain 2"/>
    <property type="match status" value="1"/>
</dbReference>
<dbReference type="OrthoDB" id="1378at2759"/>
<protein>
    <submittedName>
        <fullName evidence="3">COP9 signalosome complex subunit 6</fullName>
    </submittedName>
</protein>
<name>A0A3G2S2M8_MALR7</name>
<evidence type="ECO:0000313" key="4">
    <source>
        <dbReference type="Proteomes" id="UP000269793"/>
    </source>
</evidence>
<evidence type="ECO:0000259" key="1">
    <source>
        <dbReference type="Pfam" id="PF01398"/>
    </source>
</evidence>
<dbReference type="STRING" id="425264.A0A3G2S2M8"/>
<evidence type="ECO:0000313" key="3">
    <source>
        <dbReference type="EMBL" id="AYO42323.1"/>
    </source>
</evidence>
<proteinExistence type="predicted"/>
<dbReference type="InterPro" id="IPR000555">
    <property type="entry name" value="JAMM/MPN+_dom"/>
</dbReference>
<dbReference type="EMBL" id="CP033149">
    <property type="protein sequence ID" value="AYO42323.1"/>
    <property type="molecule type" value="Genomic_DNA"/>
</dbReference>
<dbReference type="Pfam" id="PF13012">
    <property type="entry name" value="MitMem_reg"/>
    <property type="match status" value="1"/>
</dbReference>
<dbReference type="Pfam" id="PF01398">
    <property type="entry name" value="JAB"/>
    <property type="match status" value="1"/>
</dbReference>
<dbReference type="InterPro" id="IPR024969">
    <property type="entry name" value="EIF3F/CSN6-like_C"/>
</dbReference>
<evidence type="ECO:0000259" key="2">
    <source>
        <dbReference type="Pfam" id="PF13012"/>
    </source>
</evidence>
<dbReference type="PANTHER" id="PTHR10540">
    <property type="entry name" value="EUKARYOTIC TRANSLATION INITIATION FACTOR 3 SUBUNIT F-RELATED"/>
    <property type="match status" value="1"/>
</dbReference>
<dbReference type="VEuPathDB" id="FungiDB:DNF11_1373"/>
<dbReference type="Proteomes" id="UP000269793">
    <property type="component" value="Chromosome II"/>
</dbReference>
<dbReference type="AlphaFoldDB" id="A0A3G2S2M8"/>
<sequence length="280" mass="30507">MAVHVELHALPALSIAEHRTRALKYASTSNVAGVLVGHVMDGTRYEVVDSLAAPLRDDAQVDTEALRLAWALHQQVWPGRQVVGWYALGTEPAPHHAHMHATFLRCLSPDTPLTLVLLSEAAWHAFSHNDTWSPATVSLPSSTTERIVLNDAHQRARFTDDAPSDAPSTHHILASMQSERRALQMLCDRLTVACDYVDGVCQGTQPHDPAILRDLATAVVNRRPAPQTHDETDALRSTYLATLLNNLHTLHEITEVHAFASSTAPAATSGGGRLVPDRLP</sequence>
<feature type="domain" description="JAB1/MPN/MOV34 metalloenzyme" evidence="1">
    <location>
        <begin position="4"/>
        <end position="101"/>
    </location>
</feature>
<dbReference type="GO" id="GO:0008237">
    <property type="term" value="F:metallopeptidase activity"/>
    <property type="evidence" value="ECO:0007669"/>
    <property type="project" value="InterPro"/>
</dbReference>
<accession>A0A3G2S2M8</accession>
<feature type="domain" description="EIF3F/CSN6-like C-terminal" evidence="2">
    <location>
        <begin position="166"/>
        <end position="253"/>
    </location>
</feature>